<reference evidence="2 3" key="1">
    <citation type="submission" date="2019-03" db="EMBL/GenBank/DDBJ databases">
        <title>Genomic Encyclopedia of Archaeal and Bacterial Type Strains, Phase II (KMG-II): from individual species to whole genera.</title>
        <authorList>
            <person name="Goeker M."/>
        </authorList>
    </citation>
    <scope>NUCLEOTIDE SEQUENCE [LARGE SCALE GENOMIC DNA]</scope>
    <source>
        <strain evidence="2 3">DSM 25687</strain>
    </source>
</reference>
<protein>
    <submittedName>
        <fullName evidence="2">Uncharacterized protein</fullName>
    </submittedName>
</protein>
<dbReference type="Proteomes" id="UP000295260">
    <property type="component" value="Unassembled WGS sequence"/>
</dbReference>
<comment type="caution">
    <text evidence="2">The sequence shown here is derived from an EMBL/GenBank/DDBJ whole genome shotgun (WGS) entry which is preliminary data.</text>
</comment>
<organism evidence="2 3">
    <name type="scientific">Flavobacterium dankookense</name>
    <dbReference type="NCBI Taxonomy" id="706186"/>
    <lineage>
        <taxon>Bacteria</taxon>
        <taxon>Pseudomonadati</taxon>
        <taxon>Bacteroidota</taxon>
        <taxon>Flavobacteriia</taxon>
        <taxon>Flavobacteriales</taxon>
        <taxon>Flavobacteriaceae</taxon>
        <taxon>Flavobacterium</taxon>
    </lineage>
</organism>
<accession>A0A4R6QHV9</accession>
<evidence type="ECO:0000313" key="3">
    <source>
        <dbReference type="Proteomes" id="UP000295260"/>
    </source>
</evidence>
<dbReference type="RefSeq" id="WP_133532131.1">
    <property type="nucleotide sequence ID" value="NZ_SNXR01000011.1"/>
</dbReference>
<proteinExistence type="predicted"/>
<dbReference type="EMBL" id="SNXR01000011">
    <property type="protein sequence ID" value="TDP61189.1"/>
    <property type="molecule type" value="Genomic_DNA"/>
</dbReference>
<evidence type="ECO:0000313" key="2">
    <source>
        <dbReference type="EMBL" id="TDP61189.1"/>
    </source>
</evidence>
<keyword evidence="3" id="KW-1185">Reference proteome</keyword>
<keyword evidence="1" id="KW-0472">Membrane</keyword>
<sequence length="59" mass="6661">MEDISISSIIPINQNFEALQAENLNLKKSNQLLIYGLIGLVMIAGVVYYSKKMSEEEQK</sequence>
<dbReference type="AlphaFoldDB" id="A0A4R6QHV9"/>
<keyword evidence="1" id="KW-1133">Transmembrane helix</keyword>
<keyword evidence="1" id="KW-0812">Transmembrane</keyword>
<name>A0A4R6QHV9_9FLAO</name>
<feature type="transmembrane region" description="Helical" evidence="1">
    <location>
        <begin position="32"/>
        <end position="50"/>
    </location>
</feature>
<evidence type="ECO:0000256" key="1">
    <source>
        <dbReference type="SAM" id="Phobius"/>
    </source>
</evidence>
<gene>
    <name evidence="2" type="ORF">BC748_0803</name>
</gene>